<evidence type="ECO:0000256" key="1">
    <source>
        <dbReference type="ARBA" id="ARBA00008791"/>
    </source>
</evidence>
<dbReference type="PRINTS" id="PR01438">
    <property type="entry name" value="UNVRSLSTRESS"/>
</dbReference>
<proteinExistence type="inferred from homology"/>
<dbReference type="Gene3D" id="3.40.50.620">
    <property type="entry name" value="HUPs"/>
    <property type="match status" value="2"/>
</dbReference>
<dbReference type="Pfam" id="PF00582">
    <property type="entry name" value="Usp"/>
    <property type="match status" value="2"/>
</dbReference>
<dbReference type="InterPro" id="IPR006015">
    <property type="entry name" value="Universal_stress_UspA"/>
</dbReference>
<protein>
    <submittedName>
        <fullName evidence="3">Universal stress protein</fullName>
    </submittedName>
</protein>
<reference evidence="3 4" key="1">
    <citation type="submission" date="2022-07" db="EMBL/GenBank/DDBJ databases">
        <title>Novel species in genus cellulomonas.</title>
        <authorList>
            <person name="Ye L."/>
        </authorList>
    </citation>
    <scope>NUCLEOTIDE SEQUENCE [LARGE SCALE GENOMIC DNA]</scope>
    <source>
        <strain evidence="4">zg-B89</strain>
    </source>
</reference>
<dbReference type="PANTHER" id="PTHR46268">
    <property type="entry name" value="STRESS RESPONSE PROTEIN NHAX"/>
    <property type="match status" value="1"/>
</dbReference>
<keyword evidence="4" id="KW-1185">Reference proteome</keyword>
<feature type="domain" description="UspA" evidence="2">
    <location>
        <begin position="6"/>
        <end position="139"/>
    </location>
</feature>
<evidence type="ECO:0000313" key="3">
    <source>
        <dbReference type="EMBL" id="UUI70123.1"/>
    </source>
</evidence>
<gene>
    <name evidence="3" type="ORF">NP048_09755</name>
</gene>
<dbReference type="InterPro" id="IPR006016">
    <property type="entry name" value="UspA"/>
</dbReference>
<dbReference type="PANTHER" id="PTHR46268:SF6">
    <property type="entry name" value="UNIVERSAL STRESS PROTEIN UP12"/>
    <property type="match status" value="1"/>
</dbReference>
<dbReference type="SUPFAM" id="SSF52402">
    <property type="entry name" value="Adenine nucleotide alpha hydrolases-like"/>
    <property type="match status" value="2"/>
</dbReference>
<accession>A0ABY5KJH0</accession>
<dbReference type="InterPro" id="IPR014729">
    <property type="entry name" value="Rossmann-like_a/b/a_fold"/>
</dbReference>
<dbReference type="EMBL" id="CP101987">
    <property type="protein sequence ID" value="UUI70123.1"/>
    <property type="molecule type" value="Genomic_DNA"/>
</dbReference>
<sequence>MVDGPVVIALDGGEHSATTLQWGLAEAERREADVLLVRAWQEPYEVTPWGWYAPLGALGVDVEAQGYLDAQKARAAARYPRLRIEARAIQGAVVPALLAVAEGAQLLVIGSSGRADGSRLGSATGHVAAHAPVPVAVVRDAPADAPAGPVVVGVDGSAASLVAVRTAARAAQSRDVPLVLVHARPTVVDPYGTHDTPAPIPPQEAGAAHHAVARLAEDLRDEHPGLRVEVEVVEDHPAHALVTLSRSSDLVVVGCRGLGAFRGMLLGSVSHDVLRNASSSVLVSRSAS</sequence>
<comment type="similarity">
    <text evidence="1">Belongs to the universal stress protein A family.</text>
</comment>
<name>A0ABY5KJH0_9CELL</name>
<feature type="domain" description="UspA" evidence="2">
    <location>
        <begin position="149"/>
        <end position="285"/>
    </location>
</feature>
<dbReference type="Proteomes" id="UP001316384">
    <property type="component" value="Chromosome"/>
</dbReference>
<organism evidence="3 4">
    <name type="scientific">Cellulomonas xiejunii</name>
    <dbReference type="NCBI Taxonomy" id="2968083"/>
    <lineage>
        <taxon>Bacteria</taxon>
        <taxon>Bacillati</taxon>
        <taxon>Actinomycetota</taxon>
        <taxon>Actinomycetes</taxon>
        <taxon>Micrococcales</taxon>
        <taxon>Cellulomonadaceae</taxon>
        <taxon>Cellulomonas</taxon>
    </lineage>
</organism>
<evidence type="ECO:0000313" key="4">
    <source>
        <dbReference type="Proteomes" id="UP001316384"/>
    </source>
</evidence>
<evidence type="ECO:0000259" key="2">
    <source>
        <dbReference type="Pfam" id="PF00582"/>
    </source>
</evidence>
<dbReference type="RefSeq" id="WP_227575432.1">
    <property type="nucleotide sequence ID" value="NZ_CP101987.1"/>
</dbReference>